<accession>A0A7J8STD0</accession>
<dbReference type="InterPro" id="IPR036879">
    <property type="entry name" value="TF_MADSbox_sf"/>
</dbReference>
<comment type="subcellular location">
    <subcellularLocation>
        <location evidence="1">Nucleus</location>
    </subcellularLocation>
</comment>
<dbReference type="GO" id="GO:0005634">
    <property type="term" value="C:nucleus"/>
    <property type="evidence" value="ECO:0007669"/>
    <property type="project" value="UniProtKB-SubCell"/>
</dbReference>
<organism evidence="7 8">
    <name type="scientific">Gossypium davidsonii</name>
    <name type="common">Davidson's cotton</name>
    <name type="synonym">Gossypium klotzschianum subsp. davidsonii</name>
    <dbReference type="NCBI Taxonomy" id="34287"/>
    <lineage>
        <taxon>Eukaryota</taxon>
        <taxon>Viridiplantae</taxon>
        <taxon>Streptophyta</taxon>
        <taxon>Embryophyta</taxon>
        <taxon>Tracheophyta</taxon>
        <taxon>Spermatophyta</taxon>
        <taxon>Magnoliopsida</taxon>
        <taxon>eudicotyledons</taxon>
        <taxon>Gunneridae</taxon>
        <taxon>Pentapetalae</taxon>
        <taxon>rosids</taxon>
        <taxon>malvids</taxon>
        <taxon>Malvales</taxon>
        <taxon>Malvaceae</taxon>
        <taxon>Malvoideae</taxon>
        <taxon>Gossypium</taxon>
    </lineage>
</organism>
<dbReference type="Gene3D" id="3.40.1810.10">
    <property type="entry name" value="Transcription factor, MADS-box"/>
    <property type="match status" value="1"/>
</dbReference>
<dbReference type="SUPFAM" id="SSF55455">
    <property type="entry name" value="SRF-like"/>
    <property type="match status" value="1"/>
</dbReference>
<keyword evidence="2" id="KW-0805">Transcription regulation</keyword>
<dbReference type="GO" id="GO:0003677">
    <property type="term" value="F:DNA binding"/>
    <property type="evidence" value="ECO:0007669"/>
    <property type="project" value="UniProtKB-KW"/>
</dbReference>
<evidence type="ECO:0000313" key="7">
    <source>
        <dbReference type="EMBL" id="MBA0628826.1"/>
    </source>
</evidence>
<keyword evidence="5" id="KW-0539">Nucleus</keyword>
<feature type="non-terminal residue" evidence="7">
    <location>
        <position position="111"/>
    </location>
</feature>
<gene>
    <name evidence="7" type="ORF">Godav_023472</name>
</gene>
<feature type="domain" description="MADS-box" evidence="6">
    <location>
        <begin position="1"/>
        <end position="32"/>
    </location>
</feature>
<evidence type="ECO:0000256" key="1">
    <source>
        <dbReference type="ARBA" id="ARBA00004123"/>
    </source>
</evidence>
<sequence length="111" mass="12799">KKTSDLSTLFGGEILFILFSPTGKPYSFCHPSIESVAKRFWNTNKPLNETTDVLVEAYHKGEFLFDVIEILDMQVDTYLTVSLSRCMSDFIQSLVWVQNLFSDSFNKRMTK</sequence>
<evidence type="ECO:0000256" key="5">
    <source>
        <dbReference type="ARBA" id="ARBA00023242"/>
    </source>
</evidence>
<evidence type="ECO:0000256" key="2">
    <source>
        <dbReference type="ARBA" id="ARBA00023015"/>
    </source>
</evidence>
<evidence type="ECO:0000313" key="8">
    <source>
        <dbReference type="Proteomes" id="UP000593561"/>
    </source>
</evidence>
<evidence type="ECO:0000256" key="3">
    <source>
        <dbReference type="ARBA" id="ARBA00023125"/>
    </source>
</evidence>
<dbReference type="InterPro" id="IPR002100">
    <property type="entry name" value="TF_MADSbox"/>
</dbReference>
<proteinExistence type="predicted"/>
<reference evidence="7 8" key="1">
    <citation type="journal article" date="2019" name="Genome Biol. Evol.">
        <title>Insights into the evolution of the New World diploid cottons (Gossypium, subgenus Houzingenia) based on genome sequencing.</title>
        <authorList>
            <person name="Grover C.E."/>
            <person name="Arick M.A. 2nd"/>
            <person name="Thrash A."/>
            <person name="Conover J.L."/>
            <person name="Sanders W.S."/>
            <person name="Peterson D.G."/>
            <person name="Frelichowski J.E."/>
            <person name="Scheffler J.A."/>
            <person name="Scheffler B.E."/>
            <person name="Wendel J.F."/>
        </authorList>
    </citation>
    <scope>NUCLEOTIDE SEQUENCE [LARGE SCALE GENOMIC DNA]</scope>
    <source>
        <strain evidence="7">27</strain>
        <tissue evidence="7">Leaf</tissue>
    </source>
</reference>
<dbReference type="Pfam" id="PF00319">
    <property type="entry name" value="SRF-TF"/>
    <property type="match status" value="1"/>
</dbReference>
<dbReference type="Proteomes" id="UP000593561">
    <property type="component" value="Unassembled WGS sequence"/>
</dbReference>
<evidence type="ECO:0000259" key="6">
    <source>
        <dbReference type="PROSITE" id="PS50066"/>
    </source>
</evidence>
<keyword evidence="4" id="KW-0804">Transcription</keyword>
<evidence type="ECO:0000256" key="4">
    <source>
        <dbReference type="ARBA" id="ARBA00023163"/>
    </source>
</evidence>
<dbReference type="PROSITE" id="PS50066">
    <property type="entry name" value="MADS_BOX_2"/>
    <property type="match status" value="1"/>
</dbReference>
<dbReference type="AlphaFoldDB" id="A0A7J8STD0"/>
<keyword evidence="3" id="KW-0238">DNA-binding</keyword>
<comment type="caution">
    <text evidence="7">The sequence shown here is derived from an EMBL/GenBank/DDBJ whole genome shotgun (WGS) entry which is preliminary data.</text>
</comment>
<protein>
    <recommendedName>
        <fullName evidence="6">MADS-box domain-containing protein</fullName>
    </recommendedName>
</protein>
<dbReference type="GO" id="GO:0046983">
    <property type="term" value="F:protein dimerization activity"/>
    <property type="evidence" value="ECO:0007669"/>
    <property type="project" value="InterPro"/>
</dbReference>
<keyword evidence="8" id="KW-1185">Reference proteome</keyword>
<dbReference type="EMBL" id="JABFAC010000011">
    <property type="protein sequence ID" value="MBA0628826.1"/>
    <property type="molecule type" value="Genomic_DNA"/>
</dbReference>
<name>A0A7J8STD0_GOSDV</name>